<name>A0A1H7MQ94_RUMAL</name>
<sequence>MLFINKRTGTILKPANKYVEGLYSESPMYEVYKPGKAAKTAAPAETTAPDTAAEAVEDKSKKK</sequence>
<proteinExistence type="predicted"/>
<evidence type="ECO:0000313" key="3">
    <source>
        <dbReference type="Proteomes" id="UP000186015"/>
    </source>
</evidence>
<evidence type="ECO:0000256" key="1">
    <source>
        <dbReference type="SAM" id="MobiDB-lite"/>
    </source>
</evidence>
<gene>
    <name evidence="2" type="ORF">SAMN05216469_11280</name>
</gene>
<dbReference type="EMBL" id="FOAT01000012">
    <property type="protein sequence ID" value="SEL13008.1"/>
    <property type="molecule type" value="Genomic_DNA"/>
</dbReference>
<dbReference type="Proteomes" id="UP000186015">
    <property type="component" value="Unassembled WGS sequence"/>
</dbReference>
<accession>A0A1H7MQ94</accession>
<feature type="compositionally biased region" description="Low complexity" evidence="1">
    <location>
        <begin position="39"/>
        <end position="54"/>
    </location>
</feature>
<dbReference type="AlphaFoldDB" id="A0A1H7MQ94"/>
<organism evidence="2 3">
    <name type="scientific">Ruminococcus albus</name>
    <dbReference type="NCBI Taxonomy" id="1264"/>
    <lineage>
        <taxon>Bacteria</taxon>
        <taxon>Bacillati</taxon>
        <taxon>Bacillota</taxon>
        <taxon>Clostridia</taxon>
        <taxon>Eubacteriales</taxon>
        <taxon>Oscillospiraceae</taxon>
        <taxon>Ruminococcus</taxon>
    </lineage>
</organism>
<evidence type="ECO:0000313" key="2">
    <source>
        <dbReference type="EMBL" id="SEL13008.1"/>
    </source>
</evidence>
<reference evidence="2 3" key="1">
    <citation type="submission" date="2016-10" db="EMBL/GenBank/DDBJ databases">
        <authorList>
            <person name="de Groot N.N."/>
        </authorList>
    </citation>
    <scope>NUCLEOTIDE SEQUENCE [LARGE SCALE GENOMIC DNA]</scope>
    <source>
        <strain evidence="2 3">KH2T6</strain>
    </source>
</reference>
<dbReference type="RefSeq" id="WP_074834320.1">
    <property type="nucleotide sequence ID" value="NZ_FOAT01000012.1"/>
</dbReference>
<protein>
    <submittedName>
        <fullName evidence="2">Uncharacterized protein</fullName>
    </submittedName>
</protein>
<feature type="region of interest" description="Disordered" evidence="1">
    <location>
        <begin position="39"/>
        <end position="63"/>
    </location>
</feature>